<dbReference type="Pfam" id="PF22199">
    <property type="entry name" value="FKBP26_IF"/>
    <property type="match status" value="1"/>
</dbReference>
<dbReference type="GO" id="GO:0042026">
    <property type="term" value="P:protein refolding"/>
    <property type="evidence" value="ECO:0007669"/>
    <property type="project" value="UniProtKB-ARBA"/>
</dbReference>
<dbReference type="RefSeq" id="WP_156004949.1">
    <property type="nucleotide sequence ID" value="NZ_CP045483.1"/>
</dbReference>
<evidence type="ECO:0000313" key="12">
    <source>
        <dbReference type="Proteomes" id="UP000423396"/>
    </source>
</evidence>
<dbReference type="PANTHER" id="PTHR47861:SF3">
    <property type="entry name" value="FKBP-TYPE PEPTIDYL-PROLYL CIS-TRANS ISOMERASE SLYD"/>
    <property type="match status" value="1"/>
</dbReference>
<comment type="catalytic activity">
    <reaction evidence="1 8 9">
        <text>[protein]-peptidylproline (omega=180) = [protein]-peptidylproline (omega=0)</text>
        <dbReference type="Rhea" id="RHEA:16237"/>
        <dbReference type="Rhea" id="RHEA-COMP:10747"/>
        <dbReference type="Rhea" id="RHEA-COMP:10748"/>
        <dbReference type="ChEBI" id="CHEBI:83833"/>
        <dbReference type="ChEBI" id="CHEBI:83834"/>
        <dbReference type="EC" id="5.2.1.8"/>
    </reaction>
</comment>
<dbReference type="Proteomes" id="UP000423396">
    <property type="component" value="Chromosome"/>
</dbReference>
<dbReference type="GeneID" id="42797628"/>
<dbReference type="InterPro" id="IPR054016">
    <property type="entry name" value="FKBP26_IF"/>
</dbReference>
<dbReference type="KEGG" id="sazo:D1868_01080"/>
<dbReference type="InterPro" id="IPR048261">
    <property type="entry name" value="SlpA/SlyD-like_ins_sf"/>
</dbReference>
<evidence type="ECO:0000256" key="5">
    <source>
        <dbReference type="ARBA" id="ARBA00023110"/>
    </source>
</evidence>
<feature type="domain" description="PPIase FKBP-type" evidence="10">
    <location>
        <begin position="5"/>
        <end position="119"/>
    </location>
</feature>
<keyword evidence="12" id="KW-1185">Reference proteome</keyword>
<dbReference type="PROSITE" id="PS50059">
    <property type="entry name" value="FKBP_PPIASE"/>
    <property type="match status" value="1"/>
</dbReference>
<evidence type="ECO:0000256" key="7">
    <source>
        <dbReference type="ARBA" id="ARBA00023235"/>
    </source>
</evidence>
<evidence type="ECO:0000256" key="4">
    <source>
        <dbReference type="ARBA" id="ARBA00022490"/>
    </source>
</evidence>
<evidence type="ECO:0000256" key="1">
    <source>
        <dbReference type="ARBA" id="ARBA00000971"/>
    </source>
</evidence>
<comment type="similarity">
    <text evidence="3 9">Belongs to the FKBP-type PPIase family.</text>
</comment>
<evidence type="ECO:0000256" key="9">
    <source>
        <dbReference type="RuleBase" id="RU003915"/>
    </source>
</evidence>
<dbReference type="Pfam" id="PF18046">
    <property type="entry name" value="FKBP26_C"/>
    <property type="match status" value="1"/>
</dbReference>
<dbReference type="Gene3D" id="3.30.70.2210">
    <property type="match status" value="1"/>
</dbReference>
<proteinExistence type="inferred from homology"/>
<keyword evidence="6" id="KW-0143">Chaperone</keyword>
<dbReference type="InterPro" id="IPR001179">
    <property type="entry name" value="PPIase_FKBP_dom"/>
</dbReference>
<dbReference type="Gene3D" id="2.40.10.330">
    <property type="match status" value="1"/>
</dbReference>
<organism evidence="11 12">
    <name type="scientific">Stygiolobus azoricus</name>
    <dbReference type="NCBI Taxonomy" id="41675"/>
    <lineage>
        <taxon>Archaea</taxon>
        <taxon>Thermoproteota</taxon>
        <taxon>Thermoprotei</taxon>
        <taxon>Sulfolobales</taxon>
        <taxon>Sulfolobaceae</taxon>
        <taxon>Stygiolobus</taxon>
    </lineage>
</organism>
<evidence type="ECO:0000256" key="3">
    <source>
        <dbReference type="ARBA" id="ARBA00006577"/>
    </source>
</evidence>
<reference evidence="11 12" key="1">
    <citation type="submission" date="2019-10" db="EMBL/GenBank/DDBJ databases">
        <title>Genome Sequences from Six Type Strain Members of the Archaeal Family Sulfolobaceae: Acidianus ambivalens, Acidianus infernus, Metallosphaera prunae, Stygiolobus azoricus, Sulfolobus metallicus, and Sulfurisphaera ohwakuensis.</title>
        <authorList>
            <person name="Counts J.A."/>
            <person name="Kelly R.M."/>
        </authorList>
    </citation>
    <scope>NUCLEOTIDE SEQUENCE [LARGE SCALE GENOMIC DNA]</scope>
    <source>
        <strain evidence="11 12">FC6</strain>
    </source>
</reference>
<dbReference type="AlphaFoldDB" id="A0A650CLJ7"/>
<keyword evidence="7 8" id="KW-0413">Isomerase</keyword>
<dbReference type="Gene3D" id="3.10.50.40">
    <property type="match status" value="1"/>
</dbReference>
<dbReference type="EC" id="5.2.1.8" evidence="9"/>
<evidence type="ECO:0000259" key="10">
    <source>
        <dbReference type="PROSITE" id="PS50059"/>
    </source>
</evidence>
<dbReference type="GO" id="GO:0005737">
    <property type="term" value="C:cytoplasm"/>
    <property type="evidence" value="ECO:0007669"/>
    <property type="project" value="UniProtKB-SubCell"/>
</dbReference>
<dbReference type="GO" id="GO:0003755">
    <property type="term" value="F:peptidyl-prolyl cis-trans isomerase activity"/>
    <property type="evidence" value="ECO:0007669"/>
    <property type="project" value="UniProtKB-UniRule"/>
</dbReference>
<keyword evidence="4" id="KW-0963">Cytoplasm</keyword>
<name>A0A650CLJ7_9CREN</name>
<dbReference type="PANTHER" id="PTHR47861">
    <property type="entry name" value="FKBP-TYPE PEPTIDYL-PROLYL CIS-TRANS ISOMERASE SLYD"/>
    <property type="match status" value="1"/>
</dbReference>
<gene>
    <name evidence="11" type="ORF">D1868_01080</name>
</gene>
<dbReference type="EMBL" id="CP045483">
    <property type="protein sequence ID" value="QGR18726.1"/>
    <property type="molecule type" value="Genomic_DNA"/>
</dbReference>
<evidence type="ECO:0000256" key="8">
    <source>
        <dbReference type="PROSITE-ProRule" id="PRU00277"/>
    </source>
</evidence>
<keyword evidence="5 8" id="KW-0697">Rotamase</keyword>
<comment type="subcellular location">
    <subcellularLocation>
        <location evidence="2">Cytoplasm</location>
    </subcellularLocation>
</comment>
<sequence>MFKDKDFVYIDYVAKIKDTGEIFDTTIEEEAKKANIYDNEKIYKPKLVILGEGAVIKGLEDALYQMSVGEEKEIEIPPEKAYGERDPNKVKTMSLGELRKQGIRPYPNMMLRMSNGSIAVVKSVTGGRVVLDYNHPLAGRTLIYKIKVVKVAETELDKVKALLERYFGSSNVDKFTVEISNDKKEVKITVPKELYLVEDLQSRIYVTAKDIITYVLPDANVLFIETFNKSNFS</sequence>
<dbReference type="InterPro" id="IPR046357">
    <property type="entry name" value="PPIase_dom_sf"/>
</dbReference>
<dbReference type="Pfam" id="PF00254">
    <property type="entry name" value="FKBP_C"/>
    <property type="match status" value="1"/>
</dbReference>
<dbReference type="InterPro" id="IPR040825">
    <property type="entry name" value="FKBP26_C"/>
</dbReference>
<evidence type="ECO:0000256" key="6">
    <source>
        <dbReference type="ARBA" id="ARBA00023186"/>
    </source>
</evidence>
<accession>A0A650CLJ7</accession>
<dbReference type="SUPFAM" id="SSF54534">
    <property type="entry name" value="FKBP-like"/>
    <property type="match status" value="1"/>
</dbReference>
<protein>
    <recommendedName>
        <fullName evidence="9">Peptidyl-prolyl cis-trans isomerase</fullName>
        <ecNumber evidence="9">5.2.1.8</ecNumber>
    </recommendedName>
</protein>
<evidence type="ECO:0000256" key="2">
    <source>
        <dbReference type="ARBA" id="ARBA00004496"/>
    </source>
</evidence>
<evidence type="ECO:0000313" key="11">
    <source>
        <dbReference type="EMBL" id="QGR18726.1"/>
    </source>
</evidence>
<dbReference type="OrthoDB" id="8615at2157"/>